<sequence length="472" mass="51157">MAWRGLARDAAAAYLRRGGGGGAPARVFSAASRAPGPVVANPGGEFRAFGLFRSPMARRADAFEVPSAAGKHGAQGVWSRSSVPALVRAGAPNSGALPFLVGRVARGFYPQLSGHKLVKGLGMGSTLAATFCSQKVAYAEEVAEQPSEGLIGPSTKHQISKLWTIIRKYQLPVGLIALIALGWQNPLGLFINVLLILYSSRPSPYSIYLFLQEVRHGEMHQNRAFWKEEAVLTRKVDTKDYKLFSIGTVESADREVLHVIGILGNWWIYRASYGNFMAAAGFLGDKVMLRNQVQAETSLLFLILVREQNLFVMGGRKIGVAVDFSSCSKAALRWASTNLTRSGDQLVLIHVNSSYHNEQGAVQLWEHSGSPLIPLADLSDPRVAKTYAVSPDKETLEIPNQMSNQRGVEVLAKILYGDPAKKLCEAVDLVPLNCLVVGKRGLSTLKRALMGSVSSYIVNNATCPVTVVKEKI</sequence>
<dbReference type="InterPro" id="IPR006015">
    <property type="entry name" value="Universal_stress_UspA"/>
</dbReference>
<dbReference type="CDD" id="cd23659">
    <property type="entry name" value="USP_At3g01520-like"/>
    <property type="match status" value="1"/>
</dbReference>
<keyword evidence="3" id="KW-1185">Reference proteome</keyword>
<reference evidence="2" key="1">
    <citation type="submission" date="2015-04" db="UniProtKB">
        <authorList>
            <consortium name="EnsemblPlants"/>
        </authorList>
    </citation>
    <scope>IDENTIFICATION</scope>
</reference>
<dbReference type="Gene3D" id="3.40.50.620">
    <property type="entry name" value="HUPs"/>
    <property type="match status" value="1"/>
</dbReference>
<dbReference type="HOGENOM" id="CLU_626111_0_0_1"/>
<dbReference type="eggNOG" id="ENOG502S0HH">
    <property type="taxonomic scope" value="Eukaryota"/>
</dbReference>
<proteinExistence type="predicted"/>
<protein>
    <recommendedName>
        <fullName evidence="1">UspA domain-containing protein</fullName>
    </recommendedName>
</protein>
<dbReference type="PRINTS" id="PR01438">
    <property type="entry name" value="UNVRSLSTRESS"/>
</dbReference>
<evidence type="ECO:0000313" key="2">
    <source>
        <dbReference type="EnsemblPlants" id="OMERI01G04500.1"/>
    </source>
</evidence>
<evidence type="ECO:0000259" key="1">
    <source>
        <dbReference type="Pfam" id="PF00582"/>
    </source>
</evidence>
<evidence type="ECO:0000313" key="3">
    <source>
        <dbReference type="Proteomes" id="UP000008021"/>
    </source>
</evidence>
<dbReference type="AlphaFoldDB" id="A0A0E0BXR4"/>
<dbReference type="Proteomes" id="UP000008021">
    <property type="component" value="Chromosome 1"/>
</dbReference>
<dbReference type="Pfam" id="PF00582">
    <property type="entry name" value="Usp"/>
    <property type="match status" value="1"/>
</dbReference>
<dbReference type="InterPro" id="IPR014729">
    <property type="entry name" value="Rossmann-like_a/b/a_fold"/>
</dbReference>
<accession>A0A0E0BXR4</accession>
<dbReference type="Gramene" id="OMERI01G04500.1">
    <property type="protein sequence ID" value="OMERI01G04500.1"/>
    <property type="gene ID" value="OMERI01G04500"/>
</dbReference>
<reference evidence="2" key="2">
    <citation type="submission" date="2018-05" db="EMBL/GenBank/DDBJ databases">
        <title>OmerRS3 (Oryza meridionalis Reference Sequence Version 3).</title>
        <authorList>
            <person name="Zhang J."/>
            <person name="Kudrna D."/>
            <person name="Lee S."/>
            <person name="Talag J."/>
            <person name="Welchert J."/>
            <person name="Wing R.A."/>
        </authorList>
    </citation>
    <scope>NUCLEOTIDE SEQUENCE [LARGE SCALE GENOMIC DNA]</scope>
    <source>
        <strain evidence="2">cv. OR44</strain>
    </source>
</reference>
<dbReference type="STRING" id="40149.A0A0E0BXR4"/>
<dbReference type="PANTHER" id="PTHR46100:SF17">
    <property type="entry name" value="ADENINE NUCLEOTIDE ALPHA HYDROLASE-LIKE SUPERFAMILY PROTEIN"/>
    <property type="match status" value="1"/>
</dbReference>
<dbReference type="PANTHER" id="PTHR46100">
    <property type="entry name" value="IMP2'P"/>
    <property type="match status" value="1"/>
</dbReference>
<feature type="domain" description="UspA" evidence="1">
    <location>
        <begin position="316"/>
        <end position="469"/>
    </location>
</feature>
<dbReference type="SUPFAM" id="SSF52402">
    <property type="entry name" value="Adenine nucleotide alpha hydrolases-like"/>
    <property type="match status" value="1"/>
</dbReference>
<organism evidence="2">
    <name type="scientific">Oryza meridionalis</name>
    <dbReference type="NCBI Taxonomy" id="40149"/>
    <lineage>
        <taxon>Eukaryota</taxon>
        <taxon>Viridiplantae</taxon>
        <taxon>Streptophyta</taxon>
        <taxon>Embryophyta</taxon>
        <taxon>Tracheophyta</taxon>
        <taxon>Spermatophyta</taxon>
        <taxon>Magnoliopsida</taxon>
        <taxon>Liliopsida</taxon>
        <taxon>Poales</taxon>
        <taxon>Poaceae</taxon>
        <taxon>BOP clade</taxon>
        <taxon>Oryzoideae</taxon>
        <taxon>Oryzeae</taxon>
        <taxon>Oryzinae</taxon>
        <taxon>Oryza</taxon>
    </lineage>
</organism>
<dbReference type="EnsemblPlants" id="OMERI01G04500.1">
    <property type="protein sequence ID" value="OMERI01G04500.1"/>
    <property type="gene ID" value="OMERI01G04500"/>
</dbReference>
<dbReference type="InterPro" id="IPR006016">
    <property type="entry name" value="UspA"/>
</dbReference>
<name>A0A0E0BXR4_9ORYZ</name>